<accession>A0A423WNX3</accession>
<gene>
    <name evidence="1" type="ORF">VPNG_07015</name>
</gene>
<protein>
    <submittedName>
        <fullName evidence="1">Uncharacterized protein</fullName>
    </submittedName>
</protein>
<organism evidence="1 2">
    <name type="scientific">Cytospora leucostoma</name>
    <dbReference type="NCBI Taxonomy" id="1230097"/>
    <lineage>
        <taxon>Eukaryota</taxon>
        <taxon>Fungi</taxon>
        <taxon>Dikarya</taxon>
        <taxon>Ascomycota</taxon>
        <taxon>Pezizomycotina</taxon>
        <taxon>Sordariomycetes</taxon>
        <taxon>Sordariomycetidae</taxon>
        <taxon>Diaporthales</taxon>
        <taxon>Cytosporaceae</taxon>
        <taxon>Cytospora</taxon>
    </lineage>
</organism>
<evidence type="ECO:0000313" key="2">
    <source>
        <dbReference type="Proteomes" id="UP000285146"/>
    </source>
</evidence>
<dbReference type="Proteomes" id="UP000285146">
    <property type="component" value="Unassembled WGS sequence"/>
</dbReference>
<dbReference type="EMBL" id="LKEB01000046">
    <property type="protein sequence ID" value="ROW04917.1"/>
    <property type="molecule type" value="Genomic_DNA"/>
</dbReference>
<evidence type="ECO:0000313" key="1">
    <source>
        <dbReference type="EMBL" id="ROW04917.1"/>
    </source>
</evidence>
<dbReference type="AlphaFoldDB" id="A0A423WNX3"/>
<comment type="caution">
    <text evidence="1">The sequence shown here is derived from an EMBL/GenBank/DDBJ whole genome shotgun (WGS) entry which is preliminary data.</text>
</comment>
<dbReference type="InParanoid" id="A0A423WNX3"/>
<proteinExistence type="predicted"/>
<dbReference type="OrthoDB" id="5240365at2759"/>
<keyword evidence="2" id="KW-1185">Reference proteome</keyword>
<name>A0A423WNX3_9PEZI</name>
<sequence length="176" mass="19160">MAPRTNGDSLFGVDFDGMACINGNSLFGVGFDSMTFGSLERDTAGDFVPSSDIDLNSIAATLAAGIESQCYYTGAIRLDPYRQRGARLRKMRPHRGEHVKRRRVSYSAFGDQEPKITLPAGVFFTTPSRQQPLATSNKITARDGQSIAPVRKIIGGLLQIMAKMIMEVLFGKGSHV</sequence>
<reference evidence="1 2" key="1">
    <citation type="submission" date="2015-09" db="EMBL/GenBank/DDBJ databases">
        <title>Host preference determinants of Valsa canker pathogens revealed by comparative genomics.</title>
        <authorList>
            <person name="Yin Z."/>
            <person name="Huang L."/>
        </authorList>
    </citation>
    <scope>NUCLEOTIDE SEQUENCE [LARGE SCALE GENOMIC DNA]</scope>
    <source>
        <strain evidence="1 2">SXYLt</strain>
    </source>
</reference>